<name>A0AAW1K0C6_POPJA</name>
<accession>A0AAW1K0C6</accession>
<sequence>MPPDVEVTMSARTLGLDLTVRYDSGGGVVILCSSSGSVGILRPGSVSDGPLAEITFNIPLVILCSSSGSVGILRPGSVSDGPLASPQ</sequence>
<organism evidence="1 2">
    <name type="scientific">Popillia japonica</name>
    <name type="common">Japanese beetle</name>
    <dbReference type="NCBI Taxonomy" id="7064"/>
    <lineage>
        <taxon>Eukaryota</taxon>
        <taxon>Metazoa</taxon>
        <taxon>Ecdysozoa</taxon>
        <taxon>Arthropoda</taxon>
        <taxon>Hexapoda</taxon>
        <taxon>Insecta</taxon>
        <taxon>Pterygota</taxon>
        <taxon>Neoptera</taxon>
        <taxon>Endopterygota</taxon>
        <taxon>Coleoptera</taxon>
        <taxon>Polyphaga</taxon>
        <taxon>Scarabaeiformia</taxon>
        <taxon>Scarabaeidae</taxon>
        <taxon>Rutelinae</taxon>
        <taxon>Popillia</taxon>
    </lineage>
</organism>
<dbReference type="AlphaFoldDB" id="A0AAW1K0C6"/>
<evidence type="ECO:0000313" key="1">
    <source>
        <dbReference type="EMBL" id="KAK9710830.1"/>
    </source>
</evidence>
<keyword evidence="2" id="KW-1185">Reference proteome</keyword>
<reference evidence="1 2" key="1">
    <citation type="journal article" date="2024" name="BMC Genomics">
        <title>De novo assembly and annotation of Popillia japonica's genome with initial clues to its potential as an invasive pest.</title>
        <authorList>
            <person name="Cucini C."/>
            <person name="Boschi S."/>
            <person name="Funari R."/>
            <person name="Cardaioli E."/>
            <person name="Iannotti N."/>
            <person name="Marturano G."/>
            <person name="Paoli F."/>
            <person name="Bruttini M."/>
            <person name="Carapelli A."/>
            <person name="Frati F."/>
            <person name="Nardi F."/>
        </authorList>
    </citation>
    <scope>NUCLEOTIDE SEQUENCE [LARGE SCALE GENOMIC DNA]</scope>
    <source>
        <strain evidence="1">DMR45628</strain>
    </source>
</reference>
<dbReference type="Proteomes" id="UP001458880">
    <property type="component" value="Unassembled WGS sequence"/>
</dbReference>
<gene>
    <name evidence="1" type="ORF">QE152_g25799</name>
</gene>
<dbReference type="EMBL" id="JASPKY010000288">
    <property type="protein sequence ID" value="KAK9710830.1"/>
    <property type="molecule type" value="Genomic_DNA"/>
</dbReference>
<protein>
    <submittedName>
        <fullName evidence="1">Uncharacterized protein</fullName>
    </submittedName>
</protein>
<comment type="caution">
    <text evidence="1">The sequence shown here is derived from an EMBL/GenBank/DDBJ whole genome shotgun (WGS) entry which is preliminary data.</text>
</comment>
<proteinExistence type="predicted"/>
<evidence type="ECO:0000313" key="2">
    <source>
        <dbReference type="Proteomes" id="UP001458880"/>
    </source>
</evidence>